<dbReference type="GO" id="GO:0007165">
    <property type="term" value="P:signal transduction"/>
    <property type="evidence" value="ECO:0007669"/>
    <property type="project" value="UniProtKB-KW"/>
</dbReference>
<keyword evidence="5" id="KW-0552">Olfaction</keyword>
<evidence type="ECO:0000256" key="7">
    <source>
        <dbReference type="ARBA" id="ARBA00023136"/>
    </source>
</evidence>
<evidence type="ECO:0000256" key="6">
    <source>
        <dbReference type="ARBA" id="ARBA00022989"/>
    </source>
</evidence>
<sequence>MQQPTARRPSEKYNKLLSIIRFSSTLIGVDVIAENYKFNWVVGFVFAAIGWNFFCSSYTIWKDVTTDWTVLLDVFSPISCAAQGTIKLFSLVCYPKLYRKLALDLGEIYEKYQLLGQKYENKLLTWNKDMKRLLIIGGLIYFASAWIALITPLGLYILKGEKHLIIMCQMPYIDGSTNQGYFILIGYNLICVFVASFGLYAFDLYVFLFLTHSIFFYDIFALKVDDLHEVLRQNDKDNACCHWSMILPSGTSTTWSEFNDHCNLIFFWPITSHILCTTLGILSTLLIIMLKYWPGAYPYIFVCFVWLYMYSFLGTRVEICNDQFCDGIYDIKWYDLDLKNQKTVCLMLTESQVPRIITIAGVEPLSMNTALKITRSIYSLAMMWSEMFSPKQPSENHAQLIKVLRFCARQIGCDVLEENFKFNRTMGAVLIAIIWYYLCSVYQIAKDFATDWTILLDVCSPVSCTTQGLVKLISVLLYPKLYYQLAGEIKETYEKYEKMGTKYKDILHRWNKAMKKIIVFLAMVYLLTAVLMLSTPLALYIFKGERHLILLLQMPFTDVTTTRGYLSATIFNVMCIFIGSFGLFAADSFLFLYLSHSLFFYDIFAQKIEDLHELLEHNRQDERKTALMNDINDRFCAGIYDIKWYDLDLSNQKTVNLMLTQSQVPRIITIAGVEPLSMNTALRITRSIYSLVMMVVQLNE</sequence>
<proteinExistence type="predicted"/>
<evidence type="ECO:0000256" key="1">
    <source>
        <dbReference type="ARBA" id="ARBA00004651"/>
    </source>
</evidence>
<dbReference type="Pfam" id="PF02949">
    <property type="entry name" value="7tm_6"/>
    <property type="match status" value="3"/>
</dbReference>
<evidence type="ECO:0000313" key="11">
    <source>
        <dbReference type="EMBL" id="CAD6994681.1"/>
    </source>
</evidence>
<comment type="caution">
    <text evidence="11">The sequence shown here is derived from an EMBL/GenBank/DDBJ whole genome shotgun (WGS) entry which is preliminary data.</text>
</comment>
<dbReference type="EMBL" id="CAJHJT010000001">
    <property type="protein sequence ID" value="CAD6994681.1"/>
    <property type="molecule type" value="Genomic_DNA"/>
</dbReference>
<evidence type="ECO:0000256" key="5">
    <source>
        <dbReference type="ARBA" id="ARBA00022725"/>
    </source>
</evidence>
<dbReference type="GO" id="GO:0005886">
    <property type="term" value="C:plasma membrane"/>
    <property type="evidence" value="ECO:0007669"/>
    <property type="project" value="UniProtKB-SubCell"/>
</dbReference>
<keyword evidence="8" id="KW-0675">Receptor</keyword>
<evidence type="ECO:0000256" key="3">
    <source>
        <dbReference type="ARBA" id="ARBA00022606"/>
    </source>
</evidence>
<feature type="transmembrane region" description="Helical" evidence="10">
    <location>
        <begin position="133"/>
        <end position="158"/>
    </location>
</feature>
<keyword evidence="2" id="KW-1003">Cell membrane</keyword>
<dbReference type="OrthoDB" id="6765072at2759"/>
<dbReference type="PANTHER" id="PTHR21137:SF35">
    <property type="entry name" value="ODORANT RECEPTOR 19A-RELATED"/>
    <property type="match status" value="1"/>
</dbReference>
<reference evidence="11" key="1">
    <citation type="submission" date="2020-11" db="EMBL/GenBank/DDBJ databases">
        <authorList>
            <person name="Whitehead M."/>
        </authorList>
    </citation>
    <scope>NUCLEOTIDE SEQUENCE</scope>
    <source>
        <strain evidence="11">EGII</strain>
    </source>
</reference>
<dbReference type="AlphaFoldDB" id="A0A811U787"/>
<evidence type="ECO:0000256" key="9">
    <source>
        <dbReference type="ARBA" id="ARBA00023224"/>
    </source>
</evidence>
<keyword evidence="3" id="KW-0716">Sensory transduction</keyword>
<feature type="transmembrane region" description="Helical" evidence="10">
    <location>
        <begin position="179"/>
        <end position="198"/>
    </location>
</feature>
<feature type="transmembrane region" description="Helical" evidence="10">
    <location>
        <begin position="265"/>
        <end position="290"/>
    </location>
</feature>
<feature type="transmembrane region" description="Helical" evidence="10">
    <location>
        <begin position="570"/>
        <end position="594"/>
    </location>
</feature>
<evidence type="ECO:0000256" key="10">
    <source>
        <dbReference type="SAM" id="Phobius"/>
    </source>
</evidence>
<gene>
    <name evidence="11" type="ORF">CCAP1982_LOCUS3416</name>
</gene>
<protein>
    <submittedName>
        <fullName evidence="11">(Mediterranean fruit fly) hypothetical protein</fullName>
    </submittedName>
</protein>
<name>A0A811U787_CERCA</name>
<dbReference type="GO" id="GO:0004984">
    <property type="term" value="F:olfactory receptor activity"/>
    <property type="evidence" value="ECO:0007669"/>
    <property type="project" value="InterPro"/>
</dbReference>
<dbReference type="PANTHER" id="PTHR21137">
    <property type="entry name" value="ODORANT RECEPTOR"/>
    <property type="match status" value="1"/>
</dbReference>
<keyword evidence="12" id="KW-1185">Reference proteome</keyword>
<dbReference type="InterPro" id="IPR004117">
    <property type="entry name" value="7tm6_olfct_rcpt"/>
</dbReference>
<feature type="transmembrane region" description="Helical" evidence="10">
    <location>
        <begin position="296"/>
        <end position="313"/>
    </location>
</feature>
<evidence type="ECO:0000313" key="12">
    <source>
        <dbReference type="Proteomes" id="UP000606786"/>
    </source>
</evidence>
<dbReference type="Proteomes" id="UP000606786">
    <property type="component" value="Unassembled WGS sequence"/>
</dbReference>
<comment type="subcellular location">
    <subcellularLocation>
        <location evidence="1">Cell membrane</location>
        <topology evidence="1">Multi-pass membrane protein</topology>
    </subcellularLocation>
</comment>
<organism evidence="11 12">
    <name type="scientific">Ceratitis capitata</name>
    <name type="common">Mediterranean fruit fly</name>
    <name type="synonym">Tephritis capitata</name>
    <dbReference type="NCBI Taxonomy" id="7213"/>
    <lineage>
        <taxon>Eukaryota</taxon>
        <taxon>Metazoa</taxon>
        <taxon>Ecdysozoa</taxon>
        <taxon>Arthropoda</taxon>
        <taxon>Hexapoda</taxon>
        <taxon>Insecta</taxon>
        <taxon>Pterygota</taxon>
        <taxon>Neoptera</taxon>
        <taxon>Endopterygota</taxon>
        <taxon>Diptera</taxon>
        <taxon>Brachycera</taxon>
        <taxon>Muscomorpha</taxon>
        <taxon>Tephritoidea</taxon>
        <taxon>Tephritidae</taxon>
        <taxon>Ceratitis</taxon>
        <taxon>Ceratitis</taxon>
    </lineage>
</organism>
<evidence type="ECO:0000256" key="4">
    <source>
        <dbReference type="ARBA" id="ARBA00022692"/>
    </source>
</evidence>
<feature type="transmembrane region" description="Helical" evidence="10">
    <location>
        <begin position="40"/>
        <end position="61"/>
    </location>
</feature>
<evidence type="ECO:0000256" key="8">
    <source>
        <dbReference type="ARBA" id="ARBA00023170"/>
    </source>
</evidence>
<keyword evidence="6 10" id="KW-1133">Transmembrane helix</keyword>
<feature type="transmembrane region" description="Helical" evidence="10">
    <location>
        <begin position="517"/>
        <end position="542"/>
    </location>
</feature>
<keyword evidence="7 10" id="KW-0472">Membrane</keyword>
<accession>A0A811U787</accession>
<keyword evidence="9" id="KW-0807">Transducer</keyword>
<dbReference type="GO" id="GO:0005549">
    <property type="term" value="F:odorant binding"/>
    <property type="evidence" value="ECO:0007669"/>
    <property type="project" value="InterPro"/>
</dbReference>
<evidence type="ECO:0000256" key="2">
    <source>
        <dbReference type="ARBA" id="ARBA00022475"/>
    </source>
</evidence>
<keyword evidence="4 10" id="KW-0812">Transmembrane</keyword>